<accession>B3EJ49</accession>
<sequence length="66" mass="7534">MPFTCTKEHNTLTLKIVNYPSFILLLNRVVTSPLNVALSATRNRKLNCGNIHTFVYKRQPDDTQSV</sequence>
<dbReference type="EMBL" id="CP001101">
    <property type="protein sequence ID" value="ACE04249.1"/>
    <property type="molecule type" value="Genomic_DNA"/>
</dbReference>
<organism evidence="1">
    <name type="scientific">Chlorobium phaeobacteroides (strain BS1)</name>
    <dbReference type="NCBI Taxonomy" id="331678"/>
    <lineage>
        <taxon>Bacteria</taxon>
        <taxon>Pseudomonadati</taxon>
        <taxon>Chlorobiota</taxon>
        <taxon>Chlorobiia</taxon>
        <taxon>Chlorobiales</taxon>
        <taxon>Chlorobiaceae</taxon>
        <taxon>Chlorobium/Pelodictyon group</taxon>
        <taxon>Chlorobium</taxon>
    </lineage>
</organism>
<proteinExistence type="predicted"/>
<evidence type="ECO:0000313" key="1">
    <source>
        <dbReference type="EMBL" id="ACE04249.1"/>
    </source>
</evidence>
<gene>
    <name evidence="1" type="ordered locus">Cphamn1_1319</name>
</gene>
<name>B3EJ49_CHLPB</name>
<reference evidence="1" key="1">
    <citation type="submission" date="2008-06" db="EMBL/GenBank/DDBJ databases">
        <title>Complete sequence of Chlorobium phaeobacteroides BS1.</title>
        <authorList>
            <consortium name="US DOE Joint Genome Institute"/>
            <person name="Lucas S."/>
            <person name="Copeland A."/>
            <person name="Lapidus A."/>
            <person name="Glavina del Rio T."/>
            <person name="Dalin E."/>
            <person name="Tice H."/>
            <person name="Bruce D."/>
            <person name="Goodwin L."/>
            <person name="Pitluck S."/>
            <person name="Schmutz J."/>
            <person name="Larimer F."/>
            <person name="Land M."/>
            <person name="Hauser L."/>
            <person name="Kyrpides N."/>
            <person name="Ovchinnikova G."/>
            <person name="Li T."/>
            <person name="Liu Z."/>
            <person name="Zhao F."/>
            <person name="Overmann J."/>
            <person name="Bryant D.A."/>
            <person name="Richardson P."/>
        </authorList>
    </citation>
    <scope>NUCLEOTIDE SEQUENCE [LARGE SCALE GENOMIC DNA]</scope>
    <source>
        <strain evidence="1">BS1</strain>
    </source>
</reference>
<dbReference type="HOGENOM" id="CLU_2823256_0_0_10"/>
<dbReference type="KEGG" id="cpb:Cphamn1_1319"/>
<dbReference type="STRING" id="331678.Cphamn1_1319"/>
<dbReference type="AlphaFoldDB" id="B3EJ49"/>
<protein>
    <submittedName>
        <fullName evidence="1">Uncharacterized protein</fullName>
    </submittedName>
</protein>